<sequence>MPNETTRTTCATAAVSRATTHGSHSCEIEVTFPTDLQAEQALQILRVDQEPTDRVSKSFQLVQTKETDEDDKKGGNETVYKLKVRFESKEMKMIRVAVSSFYDYLTVVLKTLQEFDTTS</sequence>
<comment type="similarity">
    <text evidence="1">Belongs to the CTAG/PCC1 family.</text>
</comment>
<dbReference type="Pfam" id="PF09341">
    <property type="entry name" value="Pcc1"/>
    <property type="match status" value="1"/>
</dbReference>
<protein>
    <submittedName>
        <fullName evidence="2">Uncharacterized protein</fullName>
    </submittedName>
</protein>
<dbReference type="PANTHER" id="PTHR31283:SF5">
    <property type="entry name" value="EKC_KEOPS COMPLEX SUBUNIT LAGE3"/>
    <property type="match status" value="1"/>
</dbReference>
<dbReference type="EMBL" id="HBIX01000470">
    <property type="protein sequence ID" value="CAE0707650.1"/>
    <property type="molecule type" value="Transcribed_RNA"/>
</dbReference>
<dbReference type="Gene3D" id="3.30.310.50">
    <property type="entry name" value="Alpha-D-phosphohexomutase, C-terminal domain"/>
    <property type="match status" value="1"/>
</dbReference>
<evidence type="ECO:0000256" key="1">
    <source>
        <dbReference type="ARBA" id="ARBA00007073"/>
    </source>
</evidence>
<dbReference type="GO" id="GO:0000408">
    <property type="term" value="C:EKC/KEOPS complex"/>
    <property type="evidence" value="ECO:0007669"/>
    <property type="project" value="TreeGrafter"/>
</dbReference>
<evidence type="ECO:0000313" key="2">
    <source>
        <dbReference type="EMBL" id="CAE0707650.1"/>
    </source>
</evidence>
<dbReference type="AlphaFoldDB" id="A0A7S4A8Y4"/>
<reference evidence="2" key="1">
    <citation type="submission" date="2021-01" db="EMBL/GenBank/DDBJ databases">
        <authorList>
            <person name="Corre E."/>
            <person name="Pelletier E."/>
            <person name="Niang G."/>
            <person name="Scheremetjew M."/>
            <person name="Finn R."/>
            <person name="Kale V."/>
            <person name="Holt S."/>
            <person name="Cochrane G."/>
            <person name="Meng A."/>
            <person name="Brown T."/>
            <person name="Cohen L."/>
        </authorList>
    </citation>
    <scope>NUCLEOTIDE SEQUENCE</scope>
    <source>
        <strain evidence="2">10249 10 AB</strain>
    </source>
</reference>
<gene>
    <name evidence="2" type="ORF">PAUS00366_LOCUS370</name>
</gene>
<dbReference type="InterPro" id="IPR015419">
    <property type="entry name" value="CTAG/Pcc1"/>
</dbReference>
<organism evidence="2">
    <name type="scientific">Pseudo-nitzschia australis</name>
    <dbReference type="NCBI Taxonomy" id="44445"/>
    <lineage>
        <taxon>Eukaryota</taxon>
        <taxon>Sar</taxon>
        <taxon>Stramenopiles</taxon>
        <taxon>Ochrophyta</taxon>
        <taxon>Bacillariophyta</taxon>
        <taxon>Bacillariophyceae</taxon>
        <taxon>Bacillariophycidae</taxon>
        <taxon>Bacillariales</taxon>
        <taxon>Bacillariaceae</taxon>
        <taxon>Pseudo-nitzschia</taxon>
    </lineage>
</organism>
<accession>A0A7S4A8Y4</accession>
<name>A0A7S4A8Y4_9STRA</name>
<dbReference type="GO" id="GO:0070525">
    <property type="term" value="P:tRNA threonylcarbamoyladenosine metabolic process"/>
    <property type="evidence" value="ECO:0007669"/>
    <property type="project" value="TreeGrafter"/>
</dbReference>
<proteinExistence type="inferred from homology"/>
<dbReference type="PANTHER" id="PTHR31283">
    <property type="entry name" value="EKC/KEOPS COMPLEX SUBUNIT PCC1 FAMILY MEMBER"/>
    <property type="match status" value="1"/>
</dbReference>